<evidence type="ECO:0000313" key="4">
    <source>
        <dbReference type="EMBL" id="CAE7571784.1"/>
    </source>
</evidence>
<keyword evidence="5" id="KW-1185">Reference proteome</keyword>
<evidence type="ECO:0000256" key="2">
    <source>
        <dbReference type="ARBA" id="ARBA00022553"/>
    </source>
</evidence>
<dbReference type="InterPro" id="IPR013968">
    <property type="entry name" value="PKS_KR"/>
</dbReference>
<dbReference type="GO" id="GO:0004312">
    <property type="term" value="F:fatty acid synthase activity"/>
    <property type="evidence" value="ECO:0007669"/>
    <property type="project" value="TreeGrafter"/>
</dbReference>
<evidence type="ECO:0000256" key="1">
    <source>
        <dbReference type="ARBA" id="ARBA00022450"/>
    </source>
</evidence>
<dbReference type="Pfam" id="PF08240">
    <property type="entry name" value="ADH_N"/>
    <property type="match status" value="1"/>
</dbReference>
<dbReference type="InterPro" id="IPR020806">
    <property type="entry name" value="PKS_PP-bd"/>
</dbReference>
<dbReference type="GO" id="GO:0031177">
    <property type="term" value="F:phosphopantetheine binding"/>
    <property type="evidence" value="ECO:0007669"/>
    <property type="project" value="InterPro"/>
</dbReference>
<dbReference type="Proteomes" id="UP000601435">
    <property type="component" value="Unassembled WGS sequence"/>
</dbReference>
<dbReference type="Gene3D" id="3.40.50.11460">
    <property type="match status" value="1"/>
</dbReference>
<dbReference type="Pfam" id="PF00550">
    <property type="entry name" value="PP-binding"/>
    <property type="match status" value="1"/>
</dbReference>
<dbReference type="EMBL" id="CAJNJA010027219">
    <property type="protein sequence ID" value="CAE7571784.1"/>
    <property type="molecule type" value="Genomic_DNA"/>
</dbReference>
<dbReference type="GO" id="GO:0016491">
    <property type="term" value="F:oxidoreductase activity"/>
    <property type="evidence" value="ECO:0007669"/>
    <property type="project" value="InterPro"/>
</dbReference>
<dbReference type="SMART" id="SM00823">
    <property type="entry name" value="PKS_PP"/>
    <property type="match status" value="1"/>
</dbReference>
<dbReference type="AlphaFoldDB" id="A0A812UL82"/>
<feature type="non-terminal residue" evidence="4">
    <location>
        <position position="860"/>
    </location>
</feature>
<dbReference type="PANTHER" id="PTHR43775">
    <property type="entry name" value="FATTY ACID SYNTHASE"/>
    <property type="match status" value="1"/>
</dbReference>
<keyword evidence="2" id="KW-0597">Phosphoprotein</keyword>
<dbReference type="InterPro" id="IPR011032">
    <property type="entry name" value="GroES-like_sf"/>
</dbReference>
<dbReference type="InterPro" id="IPR036291">
    <property type="entry name" value="NAD(P)-bd_dom_sf"/>
</dbReference>
<dbReference type="InterPro" id="IPR057326">
    <property type="entry name" value="KR_dom"/>
</dbReference>
<dbReference type="InterPro" id="IPR036736">
    <property type="entry name" value="ACP-like_sf"/>
</dbReference>
<dbReference type="OrthoDB" id="338930at2759"/>
<dbReference type="SMART" id="SM00829">
    <property type="entry name" value="PKS_ER"/>
    <property type="match status" value="1"/>
</dbReference>
<dbReference type="InterPro" id="IPR020843">
    <property type="entry name" value="ER"/>
</dbReference>
<proteinExistence type="predicted"/>
<dbReference type="Gene3D" id="3.40.50.720">
    <property type="entry name" value="NAD(P)-binding Rossmann-like Domain"/>
    <property type="match status" value="2"/>
</dbReference>
<dbReference type="GO" id="GO:0006633">
    <property type="term" value="P:fatty acid biosynthetic process"/>
    <property type="evidence" value="ECO:0007669"/>
    <property type="project" value="TreeGrafter"/>
</dbReference>
<dbReference type="InterPro" id="IPR050091">
    <property type="entry name" value="PKS_NRPS_Biosynth_Enz"/>
</dbReference>
<dbReference type="CDD" id="cd05195">
    <property type="entry name" value="enoyl_red"/>
    <property type="match status" value="1"/>
</dbReference>
<dbReference type="PROSITE" id="PS50075">
    <property type="entry name" value="CARRIER"/>
    <property type="match status" value="1"/>
</dbReference>
<evidence type="ECO:0000313" key="5">
    <source>
        <dbReference type="Proteomes" id="UP000601435"/>
    </source>
</evidence>
<feature type="domain" description="Carrier" evidence="3">
    <location>
        <begin position="322"/>
        <end position="397"/>
    </location>
</feature>
<dbReference type="InterPro" id="IPR013154">
    <property type="entry name" value="ADH-like_N"/>
</dbReference>
<organism evidence="4 5">
    <name type="scientific">Symbiodinium necroappetens</name>
    <dbReference type="NCBI Taxonomy" id="1628268"/>
    <lineage>
        <taxon>Eukaryota</taxon>
        <taxon>Sar</taxon>
        <taxon>Alveolata</taxon>
        <taxon>Dinophyceae</taxon>
        <taxon>Suessiales</taxon>
        <taxon>Symbiodiniaceae</taxon>
        <taxon>Symbiodinium</taxon>
    </lineage>
</organism>
<dbReference type="SUPFAM" id="SSF47336">
    <property type="entry name" value="ACP-like"/>
    <property type="match status" value="1"/>
</dbReference>
<dbReference type="GO" id="GO:0005737">
    <property type="term" value="C:cytoplasm"/>
    <property type="evidence" value="ECO:0007669"/>
    <property type="project" value="TreeGrafter"/>
</dbReference>
<dbReference type="Gene3D" id="1.10.1200.10">
    <property type="entry name" value="ACP-like"/>
    <property type="match status" value="1"/>
</dbReference>
<dbReference type="PANTHER" id="PTHR43775:SF37">
    <property type="entry name" value="SI:DKEY-61P9.11"/>
    <property type="match status" value="1"/>
</dbReference>
<evidence type="ECO:0000259" key="3">
    <source>
        <dbReference type="PROSITE" id="PS50075"/>
    </source>
</evidence>
<dbReference type="Gene3D" id="3.90.180.10">
    <property type="entry name" value="Medium-chain alcohol dehydrogenases, catalytic domain"/>
    <property type="match status" value="1"/>
</dbReference>
<reference evidence="4" key="1">
    <citation type="submission" date="2021-02" db="EMBL/GenBank/DDBJ databases">
        <authorList>
            <person name="Dougan E. K."/>
            <person name="Rhodes N."/>
            <person name="Thang M."/>
            <person name="Chan C."/>
        </authorList>
    </citation>
    <scope>NUCLEOTIDE SEQUENCE</scope>
</reference>
<dbReference type="SUPFAM" id="SSF51735">
    <property type="entry name" value="NAD(P)-binding Rossmann-fold domains"/>
    <property type="match status" value="3"/>
</dbReference>
<dbReference type="GO" id="GO:0005886">
    <property type="term" value="C:plasma membrane"/>
    <property type="evidence" value="ECO:0007669"/>
    <property type="project" value="TreeGrafter"/>
</dbReference>
<dbReference type="Pfam" id="PF08659">
    <property type="entry name" value="KR"/>
    <property type="match status" value="1"/>
</dbReference>
<name>A0A812UL82_9DINO</name>
<comment type="caution">
    <text evidence="4">The sequence shown here is derived from an EMBL/GenBank/DDBJ whole genome shotgun (WGS) entry which is preliminary data.</text>
</comment>
<dbReference type="SUPFAM" id="SSF50129">
    <property type="entry name" value="GroES-like"/>
    <property type="match status" value="1"/>
</dbReference>
<accession>A0A812UL82</accession>
<dbReference type="InterPro" id="IPR009081">
    <property type="entry name" value="PP-bd_ACP"/>
</dbReference>
<protein>
    <submittedName>
        <fullName evidence="4">Pks1 protein</fullName>
    </submittedName>
</protein>
<gene>
    <name evidence="4" type="primary">pks1</name>
    <name evidence="4" type="ORF">SNEC2469_LOCUS16684</name>
</gene>
<keyword evidence="1" id="KW-0596">Phosphopantetheine</keyword>
<dbReference type="SMART" id="SM00822">
    <property type="entry name" value="PKS_KR"/>
    <property type="match status" value="1"/>
</dbReference>
<sequence>VEEGLWEEVPLTLYEGIGSGVEALRYMQLAQHIGKVVLTQPSRMGCRADGTYLMSGGVGALGLVTAEMMAEEGAKSMVLLSRRGVVNHASRQAWKRLESFDIEILINACDVAQSGEVEGLVATLKSSVETTRTVRGFIHLAAVLDDATLPNLTLAHLERSYGAKVWGARHLHSCLAQPSVAILDFTVLFSSISALLGSPGQGNYSAANAALDAHARCWKALGEHAVSVQWGPWREAGMATETGATARLKAKGLGSIGNEVGMAALQACLCAPNSVLAACPFRWQQYLKQFGKAAPPFYSRFSHVATSADPMTKELGVADTDISADQVESLVVQIASEVTGTLLGVQDQLLDAGMDSLSAVEFRNRLQIHASGVQIPNTLVLDHPTPAAIGMFLASQMSNVGTVGSSGEENIDTPVLSNVAENNLDVQAPLSTEATRPQNGEVLLEVQWVDLDIPLNSRDAEVPCVGPMMFVGLRDEMQPDLKHEFPESVYLGKAEAAREILEKKLQEGVFTAVVHIAALEQGSELDVLESALLLAKVGMQRAASNLSMPPVWWVTHGTQEATIPNCWHSGLWGLGRTVRVEEPALQLRCLDLDGVAPGSLASDLKHWLSVLGENRDETEVSIVSATEAETSCARPRAVVPRLVHSTAKTPEPMQASVSFQNGSFLQQLKVQDSRCTLQPTDAEIRVRAVGLAIHDLMAIKGLHQGDVRTAGLDCAGTVLATGGAVSHIRRGEDVFGASPGCFKAYNSGPATLLMPKPRHWSFAQACCLPSNFVAVEKAFDDAKLQPGEHVLVHSAAGGTGLMAIQCAQYIGAQVYATVNSEDQHNFLGRIGIQFITSSHNGSKFSEDIKVPDVCMRHFYS</sequence>